<evidence type="ECO:0000313" key="1">
    <source>
        <dbReference type="EMBL" id="KAJ1161259.1"/>
    </source>
</evidence>
<proteinExistence type="predicted"/>
<reference evidence="1" key="1">
    <citation type="journal article" date="2022" name="bioRxiv">
        <title>Sequencing and chromosome-scale assembly of the giantPleurodeles waltlgenome.</title>
        <authorList>
            <person name="Brown T."/>
            <person name="Elewa A."/>
            <person name="Iarovenko S."/>
            <person name="Subramanian E."/>
            <person name="Araus A.J."/>
            <person name="Petzold A."/>
            <person name="Susuki M."/>
            <person name="Suzuki K.-i.T."/>
            <person name="Hayashi T."/>
            <person name="Toyoda A."/>
            <person name="Oliveira C."/>
            <person name="Osipova E."/>
            <person name="Leigh N.D."/>
            <person name="Simon A."/>
            <person name="Yun M.H."/>
        </authorList>
    </citation>
    <scope>NUCLEOTIDE SEQUENCE</scope>
    <source>
        <strain evidence="1">20211129_DDA</strain>
        <tissue evidence="1">Liver</tissue>
    </source>
</reference>
<dbReference type="AlphaFoldDB" id="A0AAV7S9T9"/>
<name>A0AAV7S9T9_PLEWA</name>
<organism evidence="1 2">
    <name type="scientific">Pleurodeles waltl</name>
    <name type="common">Iberian ribbed newt</name>
    <dbReference type="NCBI Taxonomy" id="8319"/>
    <lineage>
        <taxon>Eukaryota</taxon>
        <taxon>Metazoa</taxon>
        <taxon>Chordata</taxon>
        <taxon>Craniata</taxon>
        <taxon>Vertebrata</taxon>
        <taxon>Euteleostomi</taxon>
        <taxon>Amphibia</taxon>
        <taxon>Batrachia</taxon>
        <taxon>Caudata</taxon>
        <taxon>Salamandroidea</taxon>
        <taxon>Salamandridae</taxon>
        <taxon>Pleurodelinae</taxon>
        <taxon>Pleurodeles</taxon>
    </lineage>
</organism>
<keyword evidence="2" id="KW-1185">Reference proteome</keyword>
<protein>
    <submittedName>
        <fullName evidence="1">Uncharacterized protein</fullName>
    </submittedName>
</protein>
<dbReference type="Proteomes" id="UP001066276">
    <property type="component" value="Chromosome 4_2"/>
</dbReference>
<comment type="caution">
    <text evidence="1">The sequence shown here is derived from an EMBL/GenBank/DDBJ whole genome shotgun (WGS) entry which is preliminary data.</text>
</comment>
<gene>
    <name evidence="1" type="ORF">NDU88_001746</name>
</gene>
<dbReference type="EMBL" id="JANPWB010000008">
    <property type="protein sequence ID" value="KAJ1161259.1"/>
    <property type="molecule type" value="Genomic_DNA"/>
</dbReference>
<sequence>MRKFNFVWPKSLKTVDAGMLSARKTEQSRGRRKSFKEAGQHCAGLIVLSYSGPVDHCPHKASSRLLLPDNDSRSLNVREIVGKGLVDAL</sequence>
<evidence type="ECO:0000313" key="2">
    <source>
        <dbReference type="Proteomes" id="UP001066276"/>
    </source>
</evidence>
<accession>A0AAV7S9T9</accession>